<dbReference type="Gene3D" id="1.10.510.10">
    <property type="entry name" value="Transferase(Phosphotransferase) domain 1"/>
    <property type="match status" value="1"/>
</dbReference>
<dbReference type="InterPro" id="IPR000719">
    <property type="entry name" value="Prot_kinase_dom"/>
</dbReference>
<evidence type="ECO:0000256" key="4">
    <source>
        <dbReference type="ARBA" id="ARBA00022777"/>
    </source>
</evidence>
<keyword evidence="5 7" id="KW-0067">ATP-binding</keyword>
<dbReference type="PROSITE" id="PS50011">
    <property type="entry name" value="PROTEIN_KINASE_DOM"/>
    <property type="match status" value="1"/>
</dbReference>
<feature type="compositionally biased region" description="Polar residues" evidence="8">
    <location>
        <begin position="12"/>
        <end position="25"/>
    </location>
</feature>
<evidence type="ECO:0000256" key="5">
    <source>
        <dbReference type="ARBA" id="ARBA00022840"/>
    </source>
</evidence>
<keyword evidence="3 7" id="KW-0547">Nucleotide-binding</keyword>
<organism evidence="10 11">
    <name type="scientific">Caenorhabditis tropicalis</name>
    <dbReference type="NCBI Taxonomy" id="1561998"/>
    <lineage>
        <taxon>Eukaryota</taxon>
        <taxon>Metazoa</taxon>
        <taxon>Ecdysozoa</taxon>
        <taxon>Nematoda</taxon>
        <taxon>Chromadorea</taxon>
        <taxon>Rhabditida</taxon>
        <taxon>Rhabditina</taxon>
        <taxon>Rhabditomorpha</taxon>
        <taxon>Rhabditoidea</taxon>
        <taxon>Rhabditidae</taxon>
        <taxon>Peloderinae</taxon>
        <taxon>Caenorhabditis</taxon>
    </lineage>
</organism>
<protein>
    <submittedName>
        <fullName evidence="11">Protein kinase domain-containing protein</fullName>
    </submittedName>
</protein>
<dbReference type="SUPFAM" id="SSF56112">
    <property type="entry name" value="Protein kinase-like (PK-like)"/>
    <property type="match status" value="1"/>
</dbReference>
<name>A0A1I7U1Z4_9PELO</name>
<feature type="compositionally biased region" description="Low complexity" evidence="8">
    <location>
        <begin position="1"/>
        <end position="11"/>
    </location>
</feature>
<dbReference type="WBParaSite" id="Csp11.Scaffold629.g14039.t1">
    <property type="protein sequence ID" value="Csp11.Scaffold629.g14039.t1"/>
    <property type="gene ID" value="Csp11.Scaffold629.g14039"/>
</dbReference>
<keyword evidence="1" id="KW-0723">Serine/threonine-protein kinase</keyword>
<proteinExistence type="inferred from homology"/>
<dbReference type="PROSITE" id="PS00107">
    <property type="entry name" value="PROTEIN_KINASE_ATP"/>
    <property type="match status" value="1"/>
</dbReference>
<keyword evidence="4" id="KW-0418">Kinase</keyword>
<dbReference type="PANTHER" id="PTHR45646">
    <property type="entry name" value="SERINE/THREONINE-PROTEIN KINASE DOA-RELATED"/>
    <property type="match status" value="1"/>
</dbReference>
<keyword evidence="10" id="KW-1185">Reference proteome</keyword>
<evidence type="ECO:0000259" key="9">
    <source>
        <dbReference type="PROSITE" id="PS50011"/>
    </source>
</evidence>
<evidence type="ECO:0000256" key="8">
    <source>
        <dbReference type="SAM" id="MobiDB-lite"/>
    </source>
</evidence>
<dbReference type="AlphaFoldDB" id="A0A1I7U1Z4"/>
<dbReference type="GO" id="GO:0004674">
    <property type="term" value="F:protein serine/threonine kinase activity"/>
    <property type="evidence" value="ECO:0007669"/>
    <property type="project" value="UniProtKB-KW"/>
</dbReference>
<evidence type="ECO:0000256" key="7">
    <source>
        <dbReference type="PROSITE-ProRule" id="PRU10141"/>
    </source>
</evidence>
<accession>A0A1I7U1Z4</accession>
<dbReference type="InterPro" id="IPR051175">
    <property type="entry name" value="CLK_kinases"/>
</dbReference>
<reference evidence="11" key="1">
    <citation type="submission" date="2016-11" db="UniProtKB">
        <authorList>
            <consortium name="WormBaseParasite"/>
        </authorList>
    </citation>
    <scope>IDENTIFICATION</scope>
</reference>
<comment type="similarity">
    <text evidence="6">Belongs to the protein kinase superfamily. CMGC Ser/Thr protein kinase family. Lammer subfamily.</text>
</comment>
<dbReference type="eggNOG" id="KOG0671">
    <property type="taxonomic scope" value="Eukaryota"/>
</dbReference>
<evidence type="ECO:0000256" key="3">
    <source>
        <dbReference type="ARBA" id="ARBA00022741"/>
    </source>
</evidence>
<dbReference type="GO" id="GO:0005634">
    <property type="term" value="C:nucleus"/>
    <property type="evidence" value="ECO:0007669"/>
    <property type="project" value="TreeGrafter"/>
</dbReference>
<feature type="domain" description="Protein kinase" evidence="9">
    <location>
        <begin position="58"/>
        <end position="390"/>
    </location>
</feature>
<evidence type="ECO:0000256" key="1">
    <source>
        <dbReference type="ARBA" id="ARBA00022527"/>
    </source>
</evidence>
<dbReference type="STRING" id="1561998.A0A1I7U1Z4"/>
<evidence type="ECO:0000313" key="10">
    <source>
        <dbReference type="Proteomes" id="UP000095282"/>
    </source>
</evidence>
<dbReference type="GO" id="GO:0005524">
    <property type="term" value="F:ATP binding"/>
    <property type="evidence" value="ECO:0007669"/>
    <property type="project" value="UniProtKB-UniRule"/>
</dbReference>
<evidence type="ECO:0000256" key="2">
    <source>
        <dbReference type="ARBA" id="ARBA00022679"/>
    </source>
</evidence>
<dbReference type="Pfam" id="PF00069">
    <property type="entry name" value="Pkinase"/>
    <property type="match status" value="1"/>
</dbReference>
<sequence length="429" mass="48364">MASTSSTESSTDAPGTSNSIPESNQLVITMADKTKVPEEEYARGGFLRVNPGQFINHHQLVKYLGRGTFGTVWLTKHTESGTYAAMKISKSNITCPDAAGREIQFLENIDSRGGHPNIVKLMEKLVTHDIGIGHVAMVFEVLGPNLESVIFDSGRTFPVEVVKRVSRQLLEAISFVHNRDIIHMNIKSSNVMLAISENNIKNLVSNPDSSSNRYDIDLTKADARIVVKLADFGHALYSYENMPDRHLETNCLFRAPEQFLTTNYDTALDMWSFGCMLYEMVAGSLLFPCKQYFLDHDRVHFMLMANRFGPITLADFEDGLRPEFLENFNDDGQMNVEDMGEPLPNFFEMAQQEGWSAEDANDFSTFMHLLFKYNRGERITADEALRHNFIRSNGVRQAEEAPAVPPLALDYPEAEEVFDRVVPLPDDEE</sequence>
<feature type="region of interest" description="Disordered" evidence="8">
    <location>
        <begin position="1"/>
        <end position="25"/>
    </location>
</feature>
<evidence type="ECO:0000313" key="11">
    <source>
        <dbReference type="WBParaSite" id="Csp11.Scaffold629.g14039.t1"/>
    </source>
</evidence>
<dbReference type="InterPro" id="IPR017441">
    <property type="entry name" value="Protein_kinase_ATP_BS"/>
</dbReference>
<dbReference type="InterPro" id="IPR011009">
    <property type="entry name" value="Kinase-like_dom_sf"/>
</dbReference>
<feature type="binding site" evidence="7">
    <location>
        <position position="87"/>
    </location>
    <ligand>
        <name>ATP</name>
        <dbReference type="ChEBI" id="CHEBI:30616"/>
    </ligand>
</feature>
<dbReference type="Gene3D" id="3.30.200.20">
    <property type="entry name" value="Phosphorylase Kinase, domain 1"/>
    <property type="match status" value="1"/>
</dbReference>
<evidence type="ECO:0000256" key="6">
    <source>
        <dbReference type="ARBA" id="ARBA00037966"/>
    </source>
</evidence>
<dbReference type="Proteomes" id="UP000095282">
    <property type="component" value="Unplaced"/>
</dbReference>
<keyword evidence="2" id="KW-0808">Transferase</keyword>
<dbReference type="PANTHER" id="PTHR45646:SF11">
    <property type="entry name" value="SERINE_THREONINE-PROTEIN KINASE DOA"/>
    <property type="match status" value="1"/>
</dbReference>